<protein>
    <submittedName>
        <fullName evidence="1">Peroxidase</fullName>
    </submittedName>
</protein>
<comment type="caution">
    <text evidence="1">The sequence shown here is derived from an EMBL/GenBank/DDBJ whole genome shotgun (WGS) entry which is preliminary data.</text>
</comment>
<accession>A0ACC1YSN2</accession>
<dbReference type="EMBL" id="CM051395">
    <property type="protein sequence ID" value="KAJ4726771.1"/>
    <property type="molecule type" value="Genomic_DNA"/>
</dbReference>
<evidence type="ECO:0000313" key="1">
    <source>
        <dbReference type="EMBL" id="KAJ4726771.1"/>
    </source>
</evidence>
<sequence>MMMGFGSYGNGGGSSSSSSNLSALAPPFTVDRSVSKPLVDLTEPPLNWLNTHSLSFDSMHSSNAYGYPFNPPSAVHMPSPENSISVPSTDSFLYGQSSDAIPAATNLVEAKPYYPSYVSPSKFTYDDYTQSLSGLWDGSSCWEYGKKVEFGDSFEHHGKKVEFGDSFCSKEMNVPDLPYKDYANQGAQSTKGLSTCEQNSYSIDTLGGQKHLGSASRVQIDYKSYSGKISEFTPAEFAIKPVLEQGCSGNHQTSYGTPYEKGVKLHGISSNDISSSMKASPGFGFRSQAVGSGPSAPNTSLFNNVENVGVANNMGFSSNDNFSKTKDFHPLQSSEGKVHFDSSQLSFHLEGDNHRFPDIGPAGFNLTLANNGAANHFEGSSECFDHFNPAVDSPCWRGVPMYQLSPPEISGPSSKVIKKMEAGNDSNSIGPADNAIKFSPKQQSEYSVYQENGSPVTDSASSPKTPSLANLLFGEHGFDHVVKAGSYHTKSTCGLGIQFSDYIDKPNKDYIVANNAVDEFNFKPFQSMQQNSVEDELAFEKKCEFGTAVADVGNDASEGCSSHVPFHATEHVLSSPPLEAAPSKLTKLHGEELVPKICARTLISTMNNLSELILFHCSNEDCELKENDFEALKNVANNLYKCISKALRPEAPSQESSLPEKYAQFLRGLPELREGVTVSSPHQVTKAAVSVLNQIPSDYQHVKEESIHDIMSSKKDEKHSDFTSQGDDTDRVKDDNMSYMTRAIKKVLSENFVEDKDAQPQVLLYKNLWLEAEAALCSVNYKARFDRMKVELERCKSPTAKDLSEGTTELERSSQTTCSLDLNMANKLPHEVKDDSTRDISTSDFPIINTSRHPADVLARFHILKCQESNANCSSTDVEKLLSSHISSDINKVDKMASEAKNDQTPYISTCGSPISSSTGHADDVEASVIARFRILKSRIENSIRASTEDRLSPHAADLGFDGEGKHWAYEDGVLDVNMEPVLQHDSGNCTQDKLTVNELHICIKDDAMIETHRTNRLGNQPPASCYDSSSSDWEHVLKEDLPAQNC</sequence>
<proteinExistence type="predicted"/>
<evidence type="ECO:0000313" key="2">
    <source>
        <dbReference type="Proteomes" id="UP001164539"/>
    </source>
</evidence>
<dbReference type="Proteomes" id="UP001164539">
    <property type="component" value="Chromosome 2"/>
</dbReference>
<organism evidence="1 2">
    <name type="scientific">Melia azedarach</name>
    <name type="common">Chinaberry tree</name>
    <dbReference type="NCBI Taxonomy" id="155640"/>
    <lineage>
        <taxon>Eukaryota</taxon>
        <taxon>Viridiplantae</taxon>
        <taxon>Streptophyta</taxon>
        <taxon>Embryophyta</taxon>
        <taxon>Tracheophyta</taxon>
        <taxon>Spermatophyta</taxon>
        <taxon>Magnoliopsida</taxon>
        <taxon>eudicotyledons</taxon>
        <taxon>Gunneridae</taxon>
        <taxon>Pentapetalae</taxon>
        <taxon>rosids</taxon>
        <taxon>malvids</taxon>
        <taxon>Sapindales</taxon>
        <taxon>Meliaceae</taxon>
        <taxon>Melia</taxon>
    </lineage>
</organism>
<reference evidence="1 2" key="1">
    <citation type="journal article" date="2023" name="Science">
        <title>Complex scaffold remodeling in plant triterpene biosynthesis.</title>
        <authorList>
            <person name="De La Pena R."/>
            <person name="Hodgson H."/>
            <person name="Liu J.C."/>
            <person name="Stephenson M.J."/>
            <person name="Martin A.C."/>
            <person name="Owen C."/>
            <person name="Harkess A."/>
            <person name="Leebens-Mack J."/>
            <person name="Jimenez L.E."/>
            <person name="Osbourn A."/>
            <person name="Sattely E.S."/>
        </authorList>
    </citation>
    <scope>NUCLEOTIDE SEQUENCE [LARGE SCALE GENOMIC DNA]</scope>
    <source>
        <strain evidence="2">cv. JPN11</strain>
        <tissue evidence="1">Leaf</tissue>
    </source>
</reference>
<keyword evidence="2" id="KW-1185">Reference proteome</keyword>
<name>A0ACC1YSN2_MELAZ</name>
<gene>
    <name evidence="1" type="ORF">OWV82_005415</name>
</gene>
<keyword evidence="1" id="KW-0560">Oxidoreductase</keyword>
<keyword evidence="1" id="KW-0575">Peroxidase</keyword>